<protein>
    <submittedName>
        <fullName evidence="7">Uncharacterized protein</fullName>
    </submittedName>
</protein>
<evidence type="ECO:0000256" key="1">
    <source>
        <dbReference type="ARBA" id="ARBA00004141"/>
    </source>
</evidence>
<comment type="subcellular location">
    <subcellularLocation>
        <location evidence="1">Membrane</location>
        <topology evidence="1">Multi-pass membrane protein</topology>
    </subcellularLocation>
</comment>
<dbReference type="InterPro" id="IPR004254">
    <property type="entry name" value="AdipoR/HlyIII-related"/>
</dbReference>
<proteinExistence type="inferred from homology"/>
<evidence type="ECO:0000256" key="5">
    <source>
        <dbReference type="ARBA" id="ARBA00023136"/>
    </source>
</evidence>
<feature type="transmembrane region" description="Helical" evidence="6">
    <location>
        <begin position="66"/>
        <end position="88"/>
    </location>
</feature>
<keyword evidence="5 6" id="KW-0472">Membrane</keyword>
<reference evidence="7" key="1">
    <citation type="submission" date="2025-08" db="UniProtKB">
        <authorList>
            <consortium name="Ensembl"/>
        </authorList>
    </citation>
    <scope>IDENTIFICATION</scope>
</reference>
<dbReference type="Proteomes" id="UP000694700">
    <property type="component" value="Unplaced"/>
</dbReference>
<evidence type="ECO:0000256" key="2">
    <source>
        <dbReference type="ARBA" id="ARBA00007018"/>
    </source>
</evidence>
<keyword evidence="3 6" id="KW-0812">Transmembrane</keyword>
<comment type="similarity">
    <text evidence="2">Belongs to the ADIPOR family.</text>
</comment>
<dbReference type="PANTHER" id="PTHR20855">
    <property type="entry name" value="ADIPOR/PROGESTIN RECEPTOR-RELATED"/>
    <property type="match status" value="1"/>
</dbReference>
<dbReference type="GO" id="GO:0016020">
    <property type="term" value="C:membrane"/>
    <property type="evidence" value="ECO:0007669"/>
    <property type="project" value="UniProtKB-SubCell"/>
</dbReference>
<dbReference type="PANTHER" id="PTHR20855:SF38">
    <property type="entry name" value="MEMBRANE PROGESTIN RECEPTOR GAMMA"/>
    <property type="match status" value="1"/>
</dbReference>
<keyword evidence="4 6" id="KW-1133">Transmembrane helix</keyword>
<evidence type="ECO:0000256" key="3">
    <source>
        <dbReference type="ARBA" id="ARBA00022692"/>
    </source>
</evidence>
<accession>A0A8C1YZH3</accession>
<sequence>MFSLIKLRRVFTVHQVPKAFHEDSIISGYRHPRSSATDCVLSLFQLTNETLNVWTHFLPTWYSETFICAISVTLYLSCLLSFSLYISMSLPLSQ</sequence>
<evidence type="ECO:0000313" key="7">
    <source>
        <dbReference type="Ensembl" id="ENSCCRP00015041722.1"/>
    </source>
</evidence>
<evidence type="ECO:0000256" key="4">
    <source>
        <dbReference type="ARBA" id="ARBA00022989"/>
    </source>
</evidence>
<evidence type="ECO:0000256" key="6">
    <source>
        <dbReference type="SAM" id="Phobius"/>
    </source>
</evidence>
<organism evidence="7 8">
    <name type="scientific">Cyprinus carpio</name>
    <name type="common">Common carp</name>
    <dbReference type="NCBI Taxonomy" id="7962"/>
    <lineage>
        <taxon>Eukaryota</taxon>
        <taxon>Metazoa</taxon>
        <taxon>Chordata</taxon>
        <taxon>Craniata</taxon>
        <taxon>Vertebrata</taxon>
        <taxon>Euteleostomi</taxon>
        <taxon>Actinopterygii</taxon>
        <taxon>Neopterygii</taxon>
        <taxon>Teleostei</taxon>
        <taxon>Ostariophysi</taxon>
        <taxon>Cypriniformes</taxon>
        <taxon>Cyprinidae</taxon>
        <taxon>Cyprininae</taxon>
        <taxon>Cyprinus</taxon>
    </lineage>
</organism>
<evidence type="ECO:0000313" key="8">
    <source>
        <dbReference type="Proteomes" id="UP000694700"/>
    </source>
</evidence>
<dbReference type="Ensembl" id="ENSCCRT00015043136.1">
    <property type="protein sequence ID" value="ENSCCRP00015041722.1"/>
    <property type="gene ID" value="ENSCCRG00015017359.1"/>
</dbReference>
<dbReference type="GO" id="GO:0038023">
    <property type="term" value="F:signaling receptor activity"/>
    <property type="evidence" value="ECO:0007669"/>
    <property type="project" value="TreeGrafter"/>
</dbReference>
<name>A0A8C1YZH3_CYPCA</name>
<dbReference type="AlphaFoldDB" id="A0A8C1YZH3"/>